<keyword evidence="3" id="KW-1185">Reference proteome</keyword>
<name>A0AAV4RU00_CAEEX</name>
<comment type="caution">
    <text evidence="2">The sequence shown here is derived from an EMBL/GenBank/DDBJ whole genome shotgun (WGS) entry which is preliminary data.</text>
</comment>
<feature type="compositionally biased region" description="Gly residues" evidence="1">
    <location>
        <begin position="8"/>
        <end position="21"/>
    </location>
</feature>
<evidence type="ECO:0000256" key="1">
    <source>
        <dbReference type="SAM" id="MobiDB-lite"/>
    </source>
</evidence>
<gene>
    <name evidence="2" type="ORF">CEXT_128591</name>
</gene>
<evidence type="ECO:0000313" key="3">
    <source>
        <dbReference type="Proteomes" id="UP001054945"/>
    </source>
</evidence>
<organism evidence="2 3">
    <name type="scientific">Caerostris extrusa</name>
    <name type="common">Bark spider</name>
    <name type="synonym">Caerostris bankana</name>
    <dbReference type="NCBI Taxonomy" id="172846"/>
    <lineage>
        <taxon>Eukaryota</taxon>
        <taxon>Metazoa</taxon>
        <taxon>Ecdysozoa</taxon>
        <taxon>Arthropoda</taxon>
        <taxon>Chelicerata</taxon>
        <taxon>Arachnida</taxon>
        <taxon>Araneae</taxon>
        <taxon>Araneomorphae</taxon>
        <taxon>Entelegynae</taxon>
        <taxon>Araneoidea</taxon>
        <taxon>Araneidae</taxon>
        <taxon>Caerostris</taxon>
    </lineage>
</organism>
<dbReference type="Proteomes" id="UP001054945">
    <property type="component" value="Unassembled WGS sequence"/>
</dbReference>
<feature type="region of interest" description="Disordered" evidence="1">
    <location>
        <begin position="1"/>
        <end position="21"/>
    </location>
</feature>
<evidence type="ECO:0000313" key="2">
    <source>
        <dbReference type="EMBL" id="GIY23861.1"/>
    </source>
</evidence>
<protein>
    <submittedName>
        <fullName evidence="2">Uncharacterized protein</fullName>
    </submittedName>
</protein>
<sequence>MTGDEAEGWGGGDGTGMGFGMGMQQNKMRTFRKAAKSKFLAYMYRDDRRRSRFVICKANEVTHALQREGGGVRWNRNGKWECSRTK</sequence>
<dbReference type="EMBL" id="BPLR01008324">
    <property type="protein sequence ID" value="GIY23861.1"/>
    <property type="molecule type" value="Genomic_DNA"/>
</dbReference>
<reference evidence="2 3" key="1">
    <citation type="submission" date="2021-06" db="EMBL/GenBank/DDBJ databases">
        <title>Caerostris extrusa draft genome.</title>
        <authorList>
            <person name="Kono N."/>
            <person name="Arakawa K."/>
        </authorList>
    </citation>
    <scope>NUCLEOTIDE SEQUENCE [LARGE SCALE GENOMIC DNA]</scope>
</reference>
<proteinExistence type="predicted"/>
<accession>A0AAV4RU00</accession>
<dbReference type="AlphaFoldDB" id="A0AAV4RU00"/>